<organism evidence="1 2">
    <name type="scientific">Papaver nudicaule</name>
    <name type="common">Iceland poppy</name>
    <dbReference type="NCBI Taxonomy" id="74823"/>
    <lineage>
        <taxon>Eukaryota</taxon>
        <taxon>Viridiplantae</taxon>
        <taxon>Streptophyta</taxon>
        <taxon>Embryophyta</taxon>
        <taxon>Tracheophyta</taxon>
        <taxon>Spermatophyta</taxon>
        <taxon>Magnoliopsida</taxon>
        <taxon>Ranunculales</taxon>
        <taxon>Papaveraceae</taxon>
        <taxon>Papaveroideae</taxon>
        <taxon>Papaver</taxon>
    </lineage>
</organism>
<keyword evidence="2" id="KW-1185">Reference proteome</keyword>
<evidence type="ECO:0000313" key="2">
    <source>
        <dbReference type="Proteomes" id="UP001177140"/>
    </source>
</evidence>
<name>A0AA41V5S1_PAPNU</name>
<dbReference type="EMBL" id="JAJJMA010130566">
    <property type="protein sequence ID" value="MCL7033092.1"/>
    <property type="molecule type" value="Genomic_DNA"/>
</dbReference>
<reference evidence="1" key="1">
    <citation type="submission" date="2022-03" db="EMBL/GenBank/DDBJ databases">
        <title>A functionally conserved STORR gene fusion in Papaver species that diverged 16.8 million years ago.</title>
        <authorList>
            <person name="Catania T."/>
        </authorList>
    </citation>
    <scope>NUCLEOTIDE SEQUENCE</scope>
    <source>
        <strain evidence="1">S-191538</strain>
    </source>
</reference>
<dbReference type="AlphaFoldDB" id="A0AA41V5S1"/>
<evidence type="ECO:0000313" key="1">
    <source>
        <dbReference type="EMBL" id="MCL7033092.1"/>
    </source>
</evidence>
<dbReference type="Proteomes" id="UP001177140">
    <property type="component" value="Unassembled WGS sequence"/>
</dbReference>
<proteinExistence type="predicted"/>
<accession>A0AA41V5S1</accession>
<gene>
    <name evidence="1" type="ORF">MKW94_025810</name>
</gene>
<sequence length="172" mass="19205">MASAWKRDLCIPGDIYMDSTSTPLPPGASCQFCIDWCDAQCLVLGRPQVNHGCLVSSTTIRCRCCCGRGRSPPSPDSPPSPPLPPPVPQSQFEFEGMWPQHYKVIIMMMKISVFKNLNARDIVDLVRYEWFEQCCCVDPSPPPPPPPTCRTELSIEILPSQAPCYYKLDESP</sequence>
<comment type="caution">
    <text evidence="1">The sequence shown here is derived from an EMBL/GenBank/DDBJ whole genome shotgun (WGS) entry which is preliminary data.</text>
</comment>
<protein>
    <submittedName>
        <fullName evidence="1">Uncharacterized protein</fullName>
    </submittedName>
</protein>